<accession>A0A7J8N4N8</accession>
<gene>
    <name evidence="1" type="ORF">Golob_002336</name>
</gene>
<comment type="caution">
    <text evidence="1">The sequence shown here is derived from an EMBL/GenBank/DDBJ whole genome shotgun (WGS) entry which is preliminary data.</text>
</comment>
<organism evidence="1 2">
    <name type="scientific">Gossypium lobatum</name>
    <dbReference type="NCBI Taxonomy" id="34289"/>
    <lineage>
        <taxon>Eukaryota</taxon>
        <taxon>Viridiplantae</taxon>
        <taxon>Streptophyta</taxon>
        <taxon>Embryophyta</taxon>
        <taxon>Tracheophyta</taxon>
        <taxon>Spermatophyta</taxon>
        <taxon>Magnoliopsida</taxon>
        <taxon>eudicotyledons</taxon>
        <taxon>Gunneridae</taxon>
        <taxon>Pentapetalae</taxon>
        <taxon>rosids</taxon>
        <taxon>malvids</taxon>
        <taxon>Malvales</taxon>
        <taxon>Malvaceae</taxon>
        <taxon>Malvoideae</taxon>
        <taxon>Gossypium</taxon>
    </lineage>
</organism>
<protein>
    <submittedName>
        <fullName evidence="1">Uncharacterized protein</fullName>
    </submittedName>
</protein>
<sequence length="21" mass="2281">MNQSVTMNILSGNQQQGIGFI</sequence>
<reference evidence="1 2" key="1">
    <citation type="journal article" date="2019" name="Genome Biol. Evol.">
        <title>Insights into the evolution of the New World diploid cottons (Gossypium, subgenus Houzingenia) based on genome sequencing.</title>
        <authorList>
            <person name="Grover C.E."/>
            <person name="Arick M.A. 2nd"/>
            <person name="Thrash A."/>
            <person name="Conover J.L."/>
            <person name="Sanders W.S."/>
            <person name="Peterson D.G."/>
            <person name="Frelichowski J.E."/>
            <person name="Scheffler J.A."/>
            <person name="Scheffler B.E."/>
            <person name="Wendel J.F."/>
        </authorList>
    </citation>
    <scope>NUCLEOTIDE SEQUENCE [LARGE SCALE GENOMIC DNA]</scope>
    <source>
        <strain evidence="1">157</strain>
        <tissue evidence="1">Leaf</tissue>
    </source>
</reference>
<dbReference type="AlphaFoldDB" id="A0A7J8N4N8"/>
<proteinExistence type="predicted"/>
<evidence type="ECO:0000313" key="1">
    <source>
        <dbReference type="EMBL" id="MBA0571968.1"/>
    </source>
</evidence>
<dbReference type="EMBL" id="JABEZX010000012">
    <property type="protein sequence ID" value="MBA0571968.1"/>
    <property type="molecule type" value="Genomic_DNA"/>
</dbReference>
<dbReference type="Proteomes" id="UP000593572">
    <property type="component" value="Unassembled WGS sequence"/>
</dbReference>
<keyword evidence="2" id="KW-1185">Reference proteome</keyword>
<name>A0A7J8N4N8_9ROSI</name>
<evidence type="ECO:0000313" key="2">
    <source>
        <dbReference type="Proteomes" id="UP000593572"/>
    </source>
</evidence>